<keyword evidence="9" id="KW-1185">Reference proteome</keyword>
<dbReference type="GO" id="GO:0035657">
    <property type="term" value="C:eRF1 methyltransferase complex"/>
    <property type="evidence" value="ECO:0007669"/>
    <property type="project" value="TreeGrafter"/>
</dbReference>
<dbReference type="AlphaFoldDB" id="A0A1T3P002"/>
<dbReference type="Pfam" id="PF05175">
    <property type="entry name" value="MTS"/>
    <property type="match status" value="1"/>
</dbReference>
<dbReference type="GO" id="GO:0008276">
    <property type="term" value="F:protein methyltransferase activity"/>
    <property type="evidence" value="ECO:0007669"/>
    <property type="project" value="TreeGrafter"/>
</dbReference>
<evidence type="ECO:0000259" key="5">
    <source>
        <dbReference type="Pfam" id="PF05175"/>
    </source>
</evidence>
<sequence>MVRVTMNDTSQVARLREALIAAGYTVDGCLDALGPQAYAALSRGETVPALRALRADAASPLAVLIRMFLLQTSAPEAHVRRALPLEEALSGGLLARDGDAVRPLVDIRPYGEADTDWWVVSDLGAGIGGVSGPMRADHVLGIGGASTTLAGITVREPVGRALDLGTGCGVQALHASRHAESVLATDVNKRALDLTRLTMALSGVGNVGLAEGSLFEPVEGERFDLIVSNPPFVITPVGERYTYRDAGLPGDEVCRLLVAQAPRHLADGGYCQLLANWQHLRGQDWRDRLAAWLAPTGCDAWVVQRDVQDPAQYAELWLRDSGDHRGEAYAQRYDAWLAAFERDGVEGIGFGWITLRASGADTPTVRVEDWPHAIEQPLGAEVHAWFDRQDRLARTDDDGLLDVAFRLADHVVQEQTGAPGAEDPESVVLRQRRGMCRADRVDTVGAALAGASDGRLPAGVIVDAIAQLLEEDPAALRDAVPGELRGLVADGFLLFPEVGDAPAARSHTAD</sequence>
<feature type="domain" description="DUF7059" evidence="6">
    <location>
        <begin position="21"/>
        <end position="103"/>
    </location>
</feature>
<comment type="caution">
    <text evidence="8">The sequence shown here is derived from an EMBL/GenBank/DDBJ whole genome shotgun (WGS) entry which is preliminary data.</text>
</comment>
<dbReference type="InterPro" id="IPR029063">
    <property type="entry name" value="SAM-dependent_MTases_sf"/>
</dbReference>
<dbReference type="Proteomes" id="UP000190037">
    <property type="component" value="Unassembled WGS sequence"/>
</dbReference>
<dbReference type="EMBL" id="MWQN01000001">
    <property type="protein sequence ID" value="OPC82251.1"/>
    <property type="molecule type" value="Genomic_DNA"/>
</dbReference>
<evidence type="ECO:0000256" key="2">
    <source>
        <dbReference type="ARBA" id="ARBA00022603"/>
    </source>
</evidence>
<dbReference type="PANTHER" id="PTHR45875:SF1">
    <property type="entry name" value="METHYLTRANSFERASE N6AMT1"/>
    <property type="match status" value="1"/>
</dbReference>
<evidence type="ECO:0000256" key="1">
    <source>
        <dbReference type="ARBA" id="ARBA00006149"/>
    </source>
</evidence>
<dbReference type="InterPro" id="IPR007848">
    <property type="entry name" value="Small_mtfrase_dom"/>
</dbReference>
<dbReference type="OrthoDB" id="129465at2"/>
<dbReference type="eggNOG" id="COG2890">
    <property type="taxonomic scope" value="Bacteria"/>
</dbReference>
<dbReference type="InterPro" id="IPR002052">
    <property type="entry name" value="DNA_methylase_N6_adenine_CS"/>
</dbReference>
<proteinExistence type="inferred from homology"/>
<evidence type="ECO:0000256" key="4">
    <source>
        <dbReference type="ARBA" id="ARBA00022691"/>
    </source>
</evidence>
<dbReference type="GO" id="GO:0032259">
    <property type="term" value="P:methylation"/>
    <property type="evidence" value="ECO:0007669"/>
    <property type="project" value="UniProtKB-KW"/>
</dbReference>
<evidence type="ECO:0000313" key="8">
    <source>
        <dbReference type="EMBL" id="OPC82251.1"/>
    </source>
</evidence>
<dbReference type="PANTHER" id="PTHR45875">
    <property type="entry name" value="METHYLTRANSFERASE N6AMT1"/>
    <property type="match status" value="1"/>
</dbReference>
<keyword evidence="2" id="KW-0489">Methyltransferase</keyword>
<name>A0A1T3P002_9ACTN</name>
<evidence type="ECO:0000313" key="9">
    <source>
        <dbReference type="Proteomes" id="UP000190037"/>
    </source>
</evidence>
<gene>
    <name evidence="8" type="ORF">B4N89_16105</name>
</gene>
<dbReference type="RefSeq" id="WP_078976520.1">
    <property type="nucleotide sequence ID" value="NZ_MWQN01000001.1"/>
</dbReference>
<dbReference type="SUPFAM" id="SSF53335">
    <property type="entry name" value="S-adenosyl-L-methionine-dependent methyltransferases"/>
    <property type="match status" value="1"/>
</dbReference>
<dbReference type="STRING" id="159449.B4N89_16105"/>
<dbReference type="Pfam" id="PF25004">
    <property type="entry name" value="DUF7782"/>
    <property type="match status" value="1"/>
</dbReference>
<feature type="domain" description="Methyltransferase small" evidence="5">
    <location>
        <begin position="157"/>
        <end position="276"/>
    </location>
</feature>
<dbReference type="GO" id="GO:0003676">
    <property type="term" value="F:nucleic acid binding"/>
    <property type="evidence" value="ECO:0007669"/>
    <property type="project" value="InterPro"/>
</dbReference>
<dbReference type="Gene3D" id="3.40.50.150">
    <property type="entry name" value="Vaccinia Virus protein VP39"/>
    <property type="match status" value="1"/>
</dbReference>
<dbReference type="InterPro" id="IPR052190">
    <property type="entry name" value="Euk-Arch_PrmC-MTase"/>
</dbReference>
<comment type="similarity">
    <text evidence="1">Belongs to the eukaryotic/archaeal PrmC-related family.</text>
</comment>
<keyword evidence="4" id="KW-0949">S-adenosyl-L-methionine</keyword>
<reference evidence="8 9" key="1">
    <citation type="submission" date="2017-03" db="EMBL/GenBank/DDBJ databases">
        <title>Draft genome sequence of Streptomyces scabrisporus NF3, endophyte isolated from Amphipterygium adstringens.</title>
        <authorList>
            <person name="Vazquez M."/>
            <person name="Ceapa C.D."/>
            <person name="Rodriguez Luna D."/>
            <person name="Sanchez Esquivel S."/>
        </authorList>
    </citation>
    <scope>NUCLEOTIDE SEQUENCE [LARGE SCALE GENOMIC DNA]</scope>
    <source>
        <strain evidence="8 9">NF3</strain>
    </source>
</reference>
<evidence type="ECO:0000259" key="6">
    <source>
        <dbReference type="Pfam" id="PF23186"/>
    </source>
</evidence>
<feature type="domain" description="DUF7782" evidence="7">
    <location>
        <begin position="384"/>
        <end position="494"/>
    </location>
</feature>
<keyword evidence="3 8" id="KW-0808">Transferase</keyword>
<dbReference type="Pfam" id="PF23186">
    <property type="entry name" value="DUF7059"/>
    <property type="match status" value="1"/>
</dbReference>
<organism evidence="8 9">
    <name type="scientific">Embleya scabrispora</name>
    <dbReference type="NCBI Taxonomy" id="159449"/>
    <lineage>
        <taxon>Bacteria</taxon>
        <taxon>Bacillati</taxon>
        <taxon>Actinomycetota</taxon>
        <taxon>Actinomycetes</taxon>
        <taxon>Kitasatosporales</taxon>
        <taxon>Streptomycetaceae</taxon>
        <taxon>Embleya</taxon>
    </lineage>
</organism>
<dbReference type="InterPro" id="IPR056684">
    <property type="entry name" value="DUF7782"/>
</dbReference>
<protein>
    <submittedName>
        <fullName evidence="8">Transferase</fullName>
    </submittedName>
</protein>
<dbReference type="CDD" id="cd02440">
    <property type="entry name" value="AdoMet_MTases"/>
    <property type="match status" value="1"/>
</dbReference>
<dbReference type="GO" id="GO:0008170">
    <property type="term" value="F:N-methyltransferase activity"/>
    <property type="evidence" value="ECO:0007669"/>
    <property type="project" value="UniProtKB-ARBA"/>
</dbReference>
<accession>A0A1T3P002</accession>
<dbReference type="InterPro" id="IPR055487">
    <property type="entry name" value="DUF7059"/>
</dbReference>
<evidence type="ECO:0000259" key="7">
    <source>
        <dbReference type="Pfam" id="PF25004"/>
    </source>
</evidence>
<evidence type="ECO:0000256" key="3">
    <source>
        <dbReference type="ARBA" id="ARBA00022679"/>
    </source>
</evidence>
<dbReference type="PROSITE" id="PS00092">
    <property type="entry name" value="N6_MTASE"/>
    <property type="match status" value="1"/>
</dbReference>
<dbReference type="GO" id="GO:0008757">
    <property type="term" value="F:S-adenosylmethionine-dependent methyltransferase activity"/>
    <property type="evidence" value="ECO:0007669"/>
    <property type="project" value="TreeGrafter"/>
</dbReference>